<organism evidence="2 3">
    <name type="scientific">Linum tenue</name>
    <dbReference type="NCBI Taxonomy" id="586396"/>
    <lineage>
        <taxon>Eukaryota</taxon>
        <taxon>Viridiplantae</taxon>
        <taxon>Streptophyta</taxon>
        <taxon>Embryophyta</taxon>
        <taxon>Tracheophyta</taxon>
        <taxon>Spermatophyta</taxon>
        <taxon>Magnoliopsida</taxon>
        <taxon>eudicotyledons</taxon>
        <taxon>Gunneridae</taxon>
        <taxon>Pentapetalae</taxon>
        <taxon>rosids</taxon>
        <taxon>fabids</taxon>
        <taxon>Malpighiales</taxon>
        <taxon>Linaceae</taxon>
        <taxon>Linum</taxon>
    </lineage>
</organism>
<sequence>MAESGSTVEQTEFFILNSQKISKLPDEEAPWSLSCAPASIGSGESLTTDIVSMSTDGEDKCLVPSEVSALETGSKSSRYQIKAGFGLSWPPADWKTAPRFDPHARDLKTQASTSFGLAKDPLNDVVKRMEGTNNGEWTIREDPGTLPTPGYESVDNHIDIAREQTHLAYGTADPARFSIMPDRPEPMMSLGFAKREQFNITAGGSNEHTAATGRLGEELAFRYLKAKYGEEAVRWVNEQKETGLPYDIRTVGKEHGNHNAKVSLFRNPVKLCQQGNLRLIVVMPNQLPQT</sequence>
<dbReference type="AlphaFoldDB" id="A0AAV0LQK7"/>
<comment type="caution">
    <text evidence="2">The sequence shown here is derived from an EMBL/GenBank/DDBJ whole genome shotgun (WGS) entry which is preliminary data.</text>
</comment>
<dbReference type="InterPro" id="IPR052957">
    <property type="entry name" value="Auxin_embryo_med"/>
</dbReference>
<dbReference type="Proteomes" id="UP001154282">
    <property type="component" value="Unassembled WGS sequence"/>
</dbReference>
<gene>
    <name evidence="2" type="ORF">LITE_LOCUS25237</name>
</gene>
<proteinExistence type="predicted"/>
<feature type="domain" description="Protein NO VEIN C-terminal" evidence="1">
    <location>
        <begin position="216"/>
        <end position="252"/>
    </location>
</feature>
<dbReference type="Pfam" id="PF13020">
    <property type="entry name" value="NOV_C"/>
    <property type="match status" value="1"/>
</dbReference>
<evidence type="ECO:0000259" key="1">
    <source>
        <dbReference type="Pfam" id="PF13020"/>
    </source>
</evidence>
<evidence type="ECO:0000313" key="2">
    <source>
        <dbReference type="EMBL" id="CAI0436839.1"/>
    </source>
</evidence>
<name>A0AAV0LQK7_9ROSI</name>
<reference evidence="2" key="1">
    <citation type="submission" date="2022-08" db="EMBL/GenBank/DDBJ databases">
        <authorList>
            <person name="Gutierrez-Valencia J."/>
        </authorList>
    </citation>
    <scope>NUCLEOTIDE SEQUENCE</scope>
</reference>
<evidence type="ECO:0000313" key="3">
    <source>
        <dbReference type="Proteomes" id="UP001154282"/>
    </source>
</evidence>
<protein>
    <recommendedName>
        <fullName evidence="1">Protein NO VEIN C-terminal domain-containing protein</fullName>
    </recommendedName>
</protein>
<dbReference type="PANTHER" id="PTHR32387">
    <property type="entry name" value="WU:FJ29H11"/>
    <property type="match status" value="1"/>
</dbReference>
<dbReference type="GO" id="GO:0010305">
    <property type="term" value="P:leaf vascular tissue pattern formation"/>
    <property type="evidence" value="ECO:0007669"/>
    <property type="project" value="TreeGrafter"/>
</dbReference>
<dbReference type="GO" id="GO:0048364">
    <property type="term" value="P:root development"/>
    <property type="evidence" value="ECO:0007669"/>
    <property type="project" value="TreeGrafter"/>
</dbReference>
<keyword evidence="3" id="KW-1185">Reference proteome</keyword>
<dbReference type="EMBL" id="CAMGYJ010000006">
    <property type="protein sequence ID" value="CAI0436839.1"/>
    <property type="molecule type" value="Genomic_DNA"/>
</dbReference>
<accession>A0AAV0LQK7</accession>
<dbReference type="GO" id="GO:0005634">
    <property type="term" value="C:nucleus"/>
    <property type="evidence" value="ECO:0007669"/>
    <property type="project" value="TreeGrafter"/>
</dbReference>
<dbReference type="PANTHER" id="PTHR32387:SF0">
    <property type="entry name" value="PROTEIN NO VEIN"/>
    <property type="match status" value="1"/>
</dbReference>
<dbReference type="GO" id="GO:0009793">
    <property type="term" value="P:embryo development ending in seed dormancy"/>
    <property type="evidence" value="ECO:0007669"/>
    <property type="project" value="TreeGrafter"/>
</dbReference>
<dbReference type="InterPro" id="IPR024975">
    <property type="entry name" value="NOV_C"/>
</dbReference>